<dbReference type="NCBIfam" id="NF037970">
    <property type="entry name" value="vanZ_1"/>
    <property type="match status" value="1"/>
</dbReference>
<dbReference type="AlphaFoldDB" id="A0A3B0X5V4"/>
<accession>A0A3B0X5V4</accession>
<gene>
    <name evidence="3" type="ORF">MNBD_GAMMA11-881</name>
</gene>
<dbReference type="EMBL" id="UOFG01000102">
    <property type="protein sequence ID" value="VAW59970.1"/>
    <property type="molecule type" value="Genomic_DNA"/>
</dbReference>
<sequence length="324" mass="37184">MYKKRDFLTKVAVIVTLVMSVMLFIRNPLETHDRLNQAVWNTGHLFFFALLSALLLTQTALRRYSWSRKLLFTVLLSLVLGGGIEFAQYSIGRYMELQDVLQDILGGLLGFIVVVFYFTDTSAPGVVKSAALKKAVMGAFLILVILLLAFYPALKIVQDNRQMQKRFPLLAGFETNAELARWESDYVNRMELDRRIVKEGGASLRVEFGVSEYSDITLRAFPSDWRGYSRLNMSIYNAQNIDMRLELKIFDQQHVANGYAYSDRFNRPLLLVPGWNEISVRLLDIQNAARNREVDLQNISVISLFVHRPGKPQTIYLDYIHLSN</sequence>
<evidence type="ECO:0000259" key="2">
    <source>
        <dbReference type="Pfam" id="PF04892"/>
    </source>
</evidence>
<keyword evidence="1" id="KW-0472">Membrane</keyword>
<protein>
    <recommendedName>
        <fullName evidence="2">VanZ-like domain-containing protein</fullName>
    </recommendedName>
</protein>
<keyword evidence="1" id="KW-1133">Transmembrane helix</keyword>
<proteinExistence type="predicted"/>
<dbReference type="SUPFAM" id="SSF49785">
    <property type="entry name" value="Galactose-binding domain-like"/>
    <property type="match status" value="1"/>
</dbReference>
<dbReference type="Pfam" id="PF04892">
    <property type="entry name" value="VanZ"/>
    <property type="match status" value="1"/>
</dbReference>
<dbReference type="InterPro" id="IPR008979">
    <property type="entry name" value="Galactose-bd-like_sf"/>
</dbReference>
<feature type="transmembrane region" description="Helical" evidence="1">
    <location>
        <begin position="70"/>
        <end position="92"/>
    </location>
</feature>
<reference evidence="3" key="1">
    <citation type="submission" date="2018-06" db="EMBL/GenBank/DDBJ databases">
        <authorList>
            <person name="Zhirakovskaya E."/>
        </authorList>
    </citation>
    <scope>NUCLEOTIDE SEQUENCE</scope>
</reference>
<evidence type="ECO:0000256" key="1">
    <source>
        <dbReference type="SAM" id="Phobius"/>
    </source>
</evidence>
<feature type="transmembrane region" description="Helical" evidence="1">
    <location>
        <begin position="38"/>
        <end position="58"/>
    </location>
</feature>
<feature type="transmembrane region" description="Helical" evidence="1">
    <location>
        <begin position="135"/>
        <end position="154"/>
    </location>
</feature>
<dbReference type="InterPro" id="IPR006976">
    <property type="entry name" value="VanZ-like"/>
</dbReference>
<dbReference type="Gene3D" id="2.60.120.430">
    <property type="entry name" value="Galactose-binding lectin"/>
    <property type="match status" value="1"/>
</dbReference>
<keyword evidence="1" id="KW-0812">Transmembrane</keyword>
<organism evidence="3">
    <name type="scientific">hydrothermal vent metagenome</name>
    <dbReference type="NCBI Taxonomy" id="652676"/>
    <lineage>
        <taxon>unclassified sequences</taxon>
        <taxon>metagenomes</taxon>
        <taxon>ecological metagenomes</taxon>
    </lineage>
</organism>
<name>A0A3B0X5V4_9ZZZZ</name>
<feature type="domain" description="VanZ-like" evidence="2">
    <location>
        <begin position="36"/>
        <end position="116"/>
    </location>
</feature>
<evidence type="ECO:0000313" key="3">
    <source>
        <dbReference type="EMBL" id="VAW59970.1"/>
    </source>
</evidence>
<feature type="transmembrane region" description="Helical" evidence="1">
    <location>
        <begin position="7"/>
        <end position="26"/>
    </location>
</feature>
<feature type="transmembrane region" description="Helical" evidence="1">
    <location>
        <begin position="104"/>
        <end position="123"/>
    </location>
</feature>